<keyword evidence="3" id="KW-1185">Reference proteome</keyword>
<accession>A0ABQ6XSM8</accession>
<comment type="caution">
    <text evidence="2">The sequence shown here is derived from an EMBL/GenBank/DDBJ whole genome shotgun (WGS) entry which is preliminary data.</text>
</comment>
<gene>
    <name evidence="2" type="ORF">K701_17405</name>
</gene>
<protein>
    <submittedName>
        <fullName evidence="2">Uncharacterized protein</fullName>
    </submittedName>
</protein>
<feature type="compositionally biased region" description="Low complexity" evidence="1">
    <location>
        <begin position="25"/>
        <end position="53"/>
    </location>
</feature>
<dbReference type="EMBL" id="ASYR01000022">
    <property type="protein sequence ID" value="KAF0648570.1"/>
    <property type="molecule type" value="Genomic_DNA"/>
</dbReference>
<evidence type="ECO:0000256" key="1">
    <source>
        <dbReference type="SAM" id="MobiDB-lite"/>
    </source>
</evidence>
<reference evidence="2 3" key="1">
    <citation type="submission" date="2013-05" db="EMBL/GenBank/DDBJ databases">
        <title>Genome Sequence of Streptomyces fradiae.</title>
        <authorList>
            <person name="Kirby R."/>
        </authorList>
    </citation>
    <scope>NUCLEOTIDE SEQUENCE [LARGE SCALE GENOMIC DNA]</scope>
    <source>
        <strain evidence="2 3">ATCC 10745</strain>
    </source>
</reference>
<organism evidence="2 3">
    <name type="scientific">Streptomyces fradiae ATCC 10745 = DSM 40063</name>
    <dbReference type="NCBI Taxonomy" id="1319510"/>
    <lineage>
        <taxon>Bacteria</taxon>
        <taxon>Bacillati</taxon>
        <taxon>Actinomycetota</taxon>
        <taxon>Actinomycetes</taxon>
        <taxon>Kitasatosporales</taxon>
        <taxon>Streptomycetaceae</taxon>
        <taxon>Streptomyces</taxon>
    </lineage>
</organism>
<dbReference type="Proteomes" id="UP000731519">
    <property type="component" value="Unassembled WGS sequence"/>
</dbReference>
<proteinExistence type="predicted"/>
<evidence type="ECO:0000313" key="3">
    <source>
        <dbReference type="Proteomes" id="UP000731519"/>
    </source>
</evidence>
<feature type="region of interest" description="Disordered" evidence="1">
    <location>
        <begin position="1"/>
        <end position="67"/>
    </location>
</feature>
<evidence type="ECO:0000313" key="2">
    <source>
        <dbReference type="EMBL" id="KAF0648570.1"/>
    </source>
</evidence>
<sequence>MRASHMNPGQARACCSGKGMPSLPDVSAASDSSGSTTAAAVPARRAAPPGRVTSRTRRRHTYQCAPK</sequence>
<name>A0ABQ6XSM8_STRFR</name>